<evidence type="ECO:0000313" key="2">
    <source>
        <dbReference type="Proteomes" id="UP000821866"/>
    </source>
</evidence>
<sequence>MIVSFGSLKGSMVETLVYQDQGPAHELAPLLNGSRLSECERLRNIVQHHNIIHSTGVGVGRIKRPPVNAGSLA</sequence>
<comment type="caution">
    <text evidence="1">The sequence shown here is derived from an EMBL/GenBank/DDBJ whole genome shotgun (WGS) entry which is preliminary data.</text>
</comment>
<name>A0A9J6EDY6_RHIMP</name>
<keyword evidence="2" id="KW-1185">Reference proteome</keyword>
<reference evidence="1" key="1">
    <citation type="journal article" date="2020" name="Cell">
        <title>Large-Scale Comparative Analyses of Tick Genomes Elucidate Their Genetic Diversity and Vector Capacities.</title>
        <authorList>
            <consortium name="Tick Genome and Microbiome Consortium (TIGMIC)"/>
            <person name="Jia N."/>
            <person name="Wang J."/>
            <person name="Shi W."/>
            <person name="Du L."/>
            <person name="Sun Y."/>
            <person name="Zhan W."/>
            <person name="Jiang J.F."/>
            <person name="Wang Q."/>
            <person name="Zhang B."/>
            <person name="Ji P."/>
            <person name="Bell-Sakyi L."/>
            <person name="Cui X.M."/>
            <person name="Yuan T.T."/>
            <person name="Jiang B.G."/>
            <person name="Yang W.F."/>
            <person name="Lam T.T."/>
            <person name="Chang Q.C."/>
            <person name="Ding S.J."/>
            <person name="Wang X.J."/>
            <person name="Zhu J.G."/>
            <person name="Ruan X.D."/>
            <person name="Zhao L."/>
            <person name="Wei J.T."/>
            <person name="Ye R.Z."/>
            <person name="Que T.C."/>
            <person name="Du C.H."/>
            <person name="Zhou Y.H."/>
            <person name="Cheng J.X."/>
            <person name="Dai P.F."/>
            <person name="Guo W.B."/>
            <person name="Han X.H."/>
            <person name="Huang E.J."/>
            <person name="Li L.F."/>
            <person name="Wei W."/>
            <person name="Gao Y.C."/>
            <person name="Liu J.Z."/>
            <person name="Shao H.Z."/>
            <person name="Wang X."/>
            <person name="Wang C.C."/>
            <person name="Yang T.C."/>
            <person name="Huo Q.B."/>
            <person name="Li W."/>
            <person name="Chen H.Y."/>
            <person name="Chen S.E."/>
            <person name="Zhou L.G."/>
            <person name="Ni X.B."/>
            <person name="Tian J.H."/>
            <person name="Sheng Y."/>
            <person name="Liu T."/>
            <person name="Pan Y.S."/>
            <person name="Xia L.Y."/>
            <person name="Li J."/>
            <person name="Zhao F."/>
            <person name="Cao W.C."/>
        </authorList>
    </citation>
    <scope>NUCLEOTIDE SEQUENCE</scope>
    <source>
        <strain evidence="1">Rmic-2018</strain>
    </source>
</reference>
<dbReference type="EMBL" id="JABSTU010000005">
    <property type="protein sequence ID" value="KAH8032574.1"/>
    <property type="molecule type" value="Genomic_DNA"/>
</dbReference>
<reference evidence="1" key="2">
    <citation type="submission" date="2021-09" db="EMBL/GenBank/DDBJ databases">
        <authorList>
            <person name="Jia N."/>
            <person name="Wang J."/>
            <person name="Shi W."/>
            <person name="Du L."/>
            <person name="Sun Y."/>
            <person name="Zhan W."/>
            <person name="Jiang J."/>
            <person name="Wang Q."/>
            <person name="Zhang B."/>
            <person name="Ji P."/>
            <person name="Sakyi L.B."/>
            <person name="Cui X."/>
            <person name="Yuan T."/>
            <person name="Jiang B."/>
            <person name="Yang W."/>
            <person name="Lam T.T.-Y."/>
            <person name="Chang Q."/>
            <person name="Ding S."/>
            <person name="Wang X."/>
            <person name="Zhu J."/>
            <person name="Ruan X."/>
            <person name="Zhao L."/>
            <person name="Wei J."/>
            <person name="Que T."/>
            <person name="Du C."/>
            <person name="Cheng J."/>
            <person name="Dai P."/>
            <person name="Han X."/>
            <person name="Huang E."/>
            <person name="Gao Y."/>
            <person name="Liu J."/>
            <person name="Shao H."/>
            <person name="Ye R."/>
            <person name="Li L."/>
            <person name="Wei W."/>
            <person name="Wang X."/>
            <person name="Wang C."/>
            <person name="Huo Q."/>
            <person name="Li W."/>
            <person name="Guo W."/>
            <person name="Chen H."/>
            <person name="Chen S."/>
            <person name="Zhou L."/>
            <person name="Zhou L."/>
            <person name="Ni X."/>
            <person name="Tian J."/>
            <person name="Zhou Y."/>
            <person name="Sheng Y."/>
            <person name="Liu T."/>
            <person name="Pan Y."/>
            <person name="Xia L."/>
            <person name="Li J."/>
            <person name="Zhao F."/>
            <person name="Cao W."/>
        </authorList>
    </citation>
    <scope>NUCLEOTIDE SEQUENCE</scope>
    <source>
        <strain evidence="1">Rmic-2018</strain>
        <tissue evidence="1">Larvae</tissue>
    </source>
</reference>
<evidence type="ECO:0000313" key="1">
    <source>
        <dbReference type="EMBL" id="KAH8032574.1"/>
    </source>
</evidence>
<organism evidence="1 2">
    <name type="scientific">Rhipicephalus microplus</name>
    <name type="common">Cattle tick</name>
    <name type="synonym">Boophilus microplus</name>
    <dbReference type="NCBI Taxonomy" id="6941"/>
    <lineage>
        <taxon>Eukaryota</taxon>
        <taxon>Metazoa</taxon>
        <taxon>Ecdysozoa</taxon>
        <taxon>Arthropoda</taxon>
        <taxon>Chelicerata</taxon>
        <taxon>Arachnida</taxon>
        <taxon>Acari</taxon>
        <taxon>Parasitiformes</taxon>
        <taxon>Ixodida</taxon>
        <taxon>Ixodoidea</taxon>
        <taxon>Ixodidae</taxon>
        <taxon>Rhipicephalinae</taxon>
        <taxon>Rhipicephalus</taxon>
        <taxon>Boophilus</taxon>
    </lineage>
</organism>
<accession>A0A9J6EDY6</accession>
<protein>
    <submittedName>
        <fullName evidence="1">Uncharacterized protein</fullName>
    </submittedName>
</protein>
<proteinExistence type="predicted"/>
<gene>
    <name evidence="1" type="ORF">HPB51_026027</name>
</gene>
<dbReference type="Proteomes" id="UP000821866">
    <property type="component" value="Chromosome 3"/>
</dbReference>
<dbReference type="AlphaFoldDB" id="A0A9J6EDY6"/>